<feature type="transmembrane region" description="Helical" evidence="8">
    <location>
        <begin position="65"/>
        <end position="83"/>
    </location>
</feature>
<keyword evidence="3" id="KW-0813">Transport</keyword>
<dbReference type="Pfam" id="PF03591">
    <property type="entry name" value="AzlC"/>
    <property type="match status" value="1"/>
</dbReference>
<organism evidence="9 10">
    <name type="scientific">Peptostreptococcus anaerobius</name>
    <dbReference type="NCBI Taxonomy" id="1261"/>
    <lineage>
        <taxon>Bacteria</taxon>
        <taxon>Bacillati</taxon>
        <taxon>Bacillota</taxon>
        <taxon>Clostridia</taxon>
        <taxon>Peptostreptococcales</taxon>
        <taxon>Peptostreptococcaceae</taxon>
        <taxon>Peptostreptococcus</taxon>
    </lineage>
</organism>
<dbReference type="RefSeq" id="WP_061101534.1">
    <property type="nucleotide sequence ID" value="NZ_CP096607.1"/>
</dbReference>
<evidence type="ECO:0000256" key="7">
    <source>
        <dbReference type="ARBA" id="ARBA00023136"/>
    </source>
</evidence>
<dbReference type="GO" id="GO:1903785">
    <property type="term" value="P:L-valine transmembrane transport"/>
    <property type="evidence" value="ECO:0007669"/>
    <property type="project" value="TreeGrafter"/>
</dbReference>
<dbReference type="STRING" id="1261.HMPREF3195_00092"/>
<sequence length="236" mass="26160">MTKKEKIWSAFLTSLPIAFGYVALGIMGGALIQKVGFSVIEVVLFSVLIFSGSAVFITANMLAAGIFPQISIYLVATILVSSLRNAMYSSSLINETKNMKGIKKLLFTQFVTDETFAINKIKYDSSSYWDDDMALYFSVFAAVFGMIGNLVGAIFGQIVDIPIDLAFFMMSSMFVILTVLRIADKMDLIMLFVAIVVSFIVLTIYQGGLDLIIISLTVTSIGYFLDRRKRRMKNES</sequence>
<dbReference type="PANTHER" id="PTHR34979">
    <property type="entry name" value="INNER MEMBRANE PROTEIN YGAZ"/>
    <property type="match status" value="1"/>
</dbReference>
<evidence type="ECO:0000256" key="3">
    <source>
        <dbReference type="ARBA" id="ARBA00022448"/>
    </source>
</evidence>
<keyword evidence="7 8" id="KW-0472">Membrane</keyword>
<evidence type="ECO:0000256" key="5">
    <source>
        <dbReference type="ARBA" id="ARBA00022692"/>
    </source>
</evidence>
<feature type="transmembrane region" description="Helical" evidence="8">
    <location>
        <begin position="6"/>
        <end position="32"/>
    </location>
</feature>
<evidence type="ECO:0000256" key="4">
    <source>
        <dbReference type="ARBA" id="ARBA00022475"/>
    </source>
</evidence>
<dbReference type="PANTHER" id="PTHR34979:SF1">
    <property type="entry name" value="INNER MEMBRANE PROTEIN YGAZ"/>
    <property type="match status" value="1"/>
</dbReference>
<dbReference type="AlphaFoldDB" id="A0A135YZD5"/>
<feature type="transmembrane region" description="Helical" evidence="8">
    <location>
        <begin position="134"/>
        <end position="159"/>
    </location>
</feature>
<keyword evidence="5 8" id="KW-0812">Transmembrane</keyword>
<evidence type="ECO:0000313" key="10">
    <source>
        <dbReference type="Proteomes" id="UP000070326"/>
    </source>
</evidence>
<name>A0A135YZD5_9FIRM</name>
<evidence type="ECO:0000313" key="9">
    <source>
        <dbReference type="EMBL" id="KXI14721.1"/>
    </source>
</evidence>
<evidence type="ECO:0000256" key="6">
    <source>
        <dbReference type="ARBA" id="ARBA00022989"/>
    </source>
</evidence>
<evidence type="ECO:0000256" key="1">
    <source>
        <dbReference type="ARBA" id="ARBA00004651"/>
    </source>
</evidence>
<proteinExistence type="inferred from homology"/>
<comment type="caution">
    <text evidence="9">The sequence shown here is derived from an EMBL/GenBank/DDBJ whole genome shotgun (WGS) entry which is preliminary data.</text>
</comment>
<protein>
    <submittedName>
        <fullName evidence="9">Putative azaleucine resistance protein AzlC</fullName>
    </submittedName>
</protein>
<evidence type="ECO:0000256" key="8">
    <source>
        <dbReference type="SAM" id="Phobius"/>
    </source>
</evidence>
<comment type="similarity">
    <text evidence="2">Belongs to the AzlC family.</text>
</comment>
<dbReference type="InterPro" id="IPR011606">
    <property type="entry name" value="Brnchd-chn_aa_trnsp_permease"/>
</dbReference>
<dbReference type="eggNOG" id="COG1296">
    <property type="taxonomic scope" value="Bacteria"/>
</dbReference>
<dbReference type="EMBL" id="LSQZ01000002">
    <property type="protein sequence ID" value="KXI14721.1"/>
    <property type="molecule type" value="Genomic_DNA"/>
</dbReference>
<accession>A0A135YZD5</accession>
<dbReference type="GO" id="GO:0005886">
    <property type="term" value="C:plasma membrane"/>
    <property type="evidence" value="ECO:0007669"/>
    <property type="project" value="UniProtKB-SubCell"/>
</dbReference>
<dbReference type="PATRIC" id="fig|1261.5.peg.94"/>
<dbReference type="Proteomes" id="UP000070326">
    <property type="component" value="Unassembled WGS sequence"/>
</dbReference>
<reference evidence="9 10" key="1">
    <citation type="submission" date="2016-02" db="EMBL/GenBank/DDBJ databases">
        <authorList>
            <person name="Wen L."/>
            <person name="He K."/>
            <person name="Yang H."/>
        </authorList>
    </citation>
    <scope>NUCLEOTIDE SEQUENCE [LARGE SCALE GENOMIC DNA]</scope>
    <source>
        <strain evidence="9 10">MJR8628A</strain>
    </source>
</reference>
<feature type="transmembrane region" description="Helical" evidence="8">
    <location>
        <begin position="39"/>
        <end position="59"/>
    </location>
</feature>
<evidence type="ECO:0000256" key="2">
    <source>
        <dbReference type="ARBA" id="ARBA00010735"/>
    </source>
</evidence>
<feature type="transmembrane region" description="Helical" evidence="8">
    <location>
        <begin position="211"/>
        <end position="226"/>
    </location>
</feature>
<comment type="subcellular location">
    <subcellularLocation>
        <location evidence="1">Cell membrane</location>
        <topology evidence="1">Multi-pass membrane protein</topology>
    </subcellularLocation>
</comment>
<feature type="transmembrane region" description="Helical" evidence="8">
    <location>
        <begin position="165"/>
        <end position="183"/>
    </location>
</feature>
<keyword evidence="6 8" id="KW-1133">Transmembrane helix</keyword>
<keyword evidence="4" id="KW-1003">Cell membrane</keyword>
<gene>
    <name evidence="9" type="ORF">HMPREF3195_00092</name>
</gene>
<feature type="transmembrane region" description="Helical" evidence="8">
    <location>
        <begin position="188"/>
        <end position="205"/>
    </location>
</feature>